<dbReference type="Proteomes" id="UP001154312">
    <property type="component" value="Unassembled WGS sequence"/>
</dbReference>
<organism evidence="2 3">
    <name type="scientific">Pelotomaculum isophthalicicum JI</name>
    <dbReference type="NCBI Taxonomy" id="947010"/>
    <lineage>
        <taxon>Bacteria</taxon>
        <taxon>Bacillati</taxon>
        <taxon>Bacillota</taxon>
        <taxon>Clostridia</taxon>
        <taxon>Eubacteriales</taxon>
        <taxon>Desulfotomaculaceae</taxon>
        <taxon>Pelotomaculum</taxon>
    </lineage>
</organism>
<dbReference type="Pfam" id="PF18737">
    <property type="entry name" value="HEPN_MAE_28990"/>
    <property type="match status" value="1"/>
</dbReference>
<keyword evidence="3" id="KW-1185">Reference proteome</keyword>
<evidence type="ECO:0000313" key="3">
    <source>
        <dbReference type="Proteomes" id="UP001154312"/>
    </source>
</evidence>
<dbReference type="RefSeq" id="WP_277442203.1">
    <property type="nucleotide sequence ID" value="NZ_JAKOAV010000002.1"/>
</dbReference>
<comment type="caution">
    <text evidence="2">The sequence shown here is derived from an EMBL/GenBank/DDBJ whole genome shotgun (WGS) entry which is preliminary data.</text>
</comment>
<proteinExistence type="predicted"/>
<dbReference type="InterPro" id="IPR040788">
    <property type="entry name" value="HEPN_MAE_28990"/>
</dbReference>
<feature type="domain" description="MAE-28990/MAE-18760-like HEPN" evidence="1">
    <location>
        <begin position="14"/>
        <end position="118"/>
    </location>
</feature>
<dbReference type="AlphaFoldDB" id="A0A9X4H6M2"/>
<evidence type="ECO:0000259" key="1">
    <source>
        <dbReference type="Pfam" id="PF18737"/>
    </source>
</evidence>
<protein>
    <submittedName>
        <fullName evidence="2">MAE_28990/MAE_18760 family HEPN-like nuclease</fullName>
    </submittedName>
</protein>
<evidence type="ECO:0000313" key="2">
    <source>
        <dbReference type="EMBL" id="MDF9407039.1"/>
    </source>
</evidence>
<reference evidence="2" key="1">
    <citation type="submission" date="2022-02" db="EMBL/GenBank/DDBJ databases">
        <authorList>
            <person name="Leng L."/>
        </authorList>
    </citation>
    <scope>NUCLEOTIDE SEQUENCE</scope>
    <source>
        <strain evidence="2">JI</strain>
    </source>
</reference>
<dbReference type="EMBL" id="JAKOAV010000002">
    <property type="protein sequence ID" value="MDF9407039.1"/>
    <property type="molecule type" value="Genomic_DNA"/>
</dbReference>
<accession>A0A9X4H6M2</accession>
<gene>
    <name evidence="2" type="ORF">L7E55_01475</name>
</gene>
<name>A0A9X4H6M2_9FIRM</name>
<sequence length="121" mass="13950">MLERSAYENRIQLIIESIITNSPIVLTKKTLDISGNLDAKKIKAICDKHRIRYTLQNKGVSLEKVKNFRNDLAHGDVSFSECARDLTIDDLETIKDEVLIFLDDILQGMKRYYDGKLYKIS</sequence>